<evidence type="ECO:0000256" key="1">
    <source>
        <dbReference type="ARBA" id="ARBA00023002"/>
    </source>
</evidence>
<protein>
    <recommendedName>
        <fullName evidence="3">D-isomer specific 2-hydroxyacid dehydrogenase NAD-binding domain-containing protein</fullName>
    </recommendedName>
</protein>
<accession>A0A934RZN7</accession>
<keyword evidence="2" id="KW-0520">NAD</keyword>
<evidence type="ECO:0000313" key="4">
    <source>
        <dbReference type="EMBL" id="MBK1878490.1"/>
    </source>
</evidence>
<dbReference type="SUPFAM" id="SSF51735">
    <property type="entry name" value="NAD(P)-binding Rossmann-fold domains"/>
    <property type="match status" value="1"/>
</dbReference>
<dbReference type="GO" id="GO:0030267">
    <property type="term" value="F:glyoxylate reductase (NADPH) activity"/>
    <property type="evidence" value="ECO:0007669"/>
    <property type="project" value="TreeGrafter"/>
</dbReference>
<dbReference type="AlphaFoldDB" id="A0A934RZN7"/>
<dbReference type="GO" id="GO:0051287">
    <property type="term" value="F:NAD binding"/>
    <property type="evidence" value="ECO:0007669"/>
    <property type="project" value="InterPro"/>
</dbReference>
<evidence type="ECO:0000256" key="2">
    <source>
        <dbReference type="ARBA" id="ARBA00023027"/>
    </source>
</evidence>
<sequence>MSEMNLLIMNQSELACFLPGRRQREVEELIAPCCVIDAEMMEPEEWAELLARHNPKVIVGGWSLPQLPDGVSWMAPRLEYLCYVPGTVRDKVSCKMIEKGLLVTNWGRSISRTVAECALLLGLSCVRRSGYWNDRMHHHGEWKDDFVTTKSLFDRRVGIHGYGAIAKELIRLLSVFTSKVTVFSDGVPKGVFDYDGVECSDSLNSLFSENDVIFEVEALTPERVGVVDEALLRSIPEGGAFVNVARGDLVESKGLLNVAKEGRLQIGLDVFNEEPLPATHGLRGCMNVMLSPHIAGPTTDRMVDAGDHAIENLKRFCRGEAVVGPITPEVYERLT</sequence>
<dbReference type="GO" id="GO:0005829">
    <property type="term" value="C:cytosol"/>
    <property type="evidence" value="ECO:0007669"/>
    <property type="project" value="TreeGrafter"/>
</dbReference>
<keyword evidence="1" id="KW-0560">Oxidoreductase</keyword>
<dbReference type="Pfam" id="PF02826">
    <property type="entry name" value="2-Hacid_dh_C"/>
    <property type="match status" value="1"/>
</dbReference>
<reference evidence="4" key="1">
    <citation type="submission" date="2021-01" db="EMBL/GenBank/DDBJ databases">
        <title>Modified the classification status of verrucomicrobia.</title>
        <authorList>
            <person name="Feng X."/>
        </authorList>
    </citation>
    <scope>NUCLEOTIDE SEQUENCE</scope>
    <source>
        <strain evidence="4">KCTC 13126</strain>
    </source>
</reference>
<feature type="domain" description="D-isomer specific 2-hydroxyacid dehydrogenase NAD-binding" evidence="3">
    <location>
        <begin position="123"/>
        <end position="295"/>
    </location>
</feature>
<dbReference type="InterPro" id="IPR006140">
    <property type="entry name" value="D-isomer_DH_NAD-bd"/>
</dbReference>
<dbReference type="Gene3D" id="3.40.50.720">
    <property type="entry name" value="NAD(P)-binding Rossmann-like Domain"/>
    <property type="match status" value="2"/>
</dbReference>
<comment type="caution">
    <text evidence="4">The sequence shown here is derived from an EMBL/GenBank/DDBJ whole genome shotgun (WGS) entry which is preliminary data.</text>
</comment>
<proteinExistence type="predicted"/>
<keyword evidence="5" id="KW-1185">Reference proteome</keyword>
<dbReference type="InterPro" id="IPR036291">
    <property type="entry name" value="NAD(P)-bd_dom_sf"/>
</dbReference>
<dbReference type="GO" id="GO:0016618">
    <property type="term" value="F:hydroxypyruvate reductase [NAD(P)H] activity"/>
    <property type="evidence" value="ECO:0007669"/>
    <property type="project" value="TreeGrafter"/>
</dbReference>
<name>A0A934RZN7_9BACT</name>
<dbReference type="Proteomes" id="UP000617628">
    <property type="component" value="Unassembled WGS sequence"/>
</dbReference>
<evidence type="ECO:0000259" key="3">
    <source>
        <dbReference type="Pfam" id="PF02826"/>
    </source>
</evidence>
<dbReference type="PANTHER" id="PTHR10996">
    <property type="entry name" value="2-HYDROXYACID DEHYDROGENASE-RELATED"/>
    <property type="match status" value="1"/>
</dbReference>
<gene>
    <name evidence="4" type="ORF">JIN87_16535</name>
</gene>
<evidence type="ECO:0000313" key="5">
    <source>
        <dbReference type="Proteomes" id="UP000617628"/>
    </source>
</evidence>
<dbReference type="PANTHER" id="PTHR10996:SF178">
    <property type="entry name" value="2-HYDROXYACID DEHYDROGENASE YGL185C-RELATED"/>
    <property type="match status" value="1"/>
</dbReference>
<organism evidence="4 5">
    <name type="scientific">Pelagicoccus mobilis</name>
    <dbReference type="NCBI Taxonomy" id="415221"/>
    <lineage>
        <taxon>Bacteria</taxon>
        <taxon>Pseudomonadati</taxon>
        <taxon>Verrucomicrobiota</taxon>
        <taxon>Opitutia</taxon>
        <taxon>Puniceicoccales</taxon>
        <taxon>Pelagicoccaceae</taxon>
        <taxon>Pelagicoccus</taxon>
    </lineage>
</organism>
<dbReference type="InterPro" id="IPR050223">
    <property type="entry name" value="D-isomer_2-hydroxyacid_DH"/>
</dbReference>
<dbReference type="EMBL" id="JAENIL010000031">
    <property type="protein sequence ID" value="MBK1878490.1"/>
    <property type="molecule type" value="Genomic_DNA"/>
</dbReference>
<dbReference type="RefSeq" id="WP_378923983.1">
    <property type="nucleotide sequence ID" value="NZ_JBHLTO010000001.1"/>
</dbReference>